<dbReference type="Pfam" id="PF00156">
    <property type="entry name" value="Pribosyltran"/>
    <property type="match status" value="1"/>
</dbReference>
<evidence type="ECO:0000256" key="2">
    <source>
        <dbReference type="ARBA" id="ARBA00049402"/>
    </source>
</evidence>
<dbReference type="RefSeq" id="WP_382167310.1">
    <property type="nucleotide sequence ID" value="NZ_JBHTBR010000005.1"/>
</dbReference>
<evidence type="ECO:0000256" key="1">
    <source>
        <dbReference type="ARBA" id="ARBA00048811"/>
    </source>
</evidence>
<gene>
    <name evidence="4" type="ORF">ACFQS8_10620</name>
</gene>
<evidence type="ECO:0000313" key="5">
    <source>
        <dbReference type="Proteomes" id="UP001596492"/>
    </source>
</evidence>
<sequence length="178" mass="19230">MSTTNAANFDVILTKEEIDIRIGLTADKLAPMLAGKSWTAIVILLGATPFASDLLRALADRGIDVGFDALWLESYRDARESSGRVVVRADIQRSIAGRGALVLDDVFDSGRTLEFASHHLMAKGAREVLTCVFARKPEAAPTGLDAWAFDAPPRFLVGYGMDDAGHWRGLPYLGAVPE</sequence>
<proteinExistence type="predicted"/>
<dbReference type="Gene3D" id="3.40.50.2020">
    <property type="match status" value="1"/>
</dbReference>
<keyword evidence="4" id="KW-0328">Glycosyltransferase</keyword>
<dbReference type="PANTHER" id="PTHR43340:SF1">
    <property type="entry name" value="HYPOXANTHINE PHOSPHORIBOSYLTRANSFERASE"/>
    <property type="match status" value="1"/>
</dbReference>
<keyword evidence="5" id="KW-1185">Reference proteome</keyword>
<dbReference type="SUPFAM" id="SSF53271">
    <property type="entry name" value="PRTase-like"/>
    <property type="match status" value="1"/>
</dbReference>
<feature type="domain" description="Phosphoribosyltransferase" evidence="3">
    <location>
        <begin position="37"/>
        <end position="140"/>
    </location>
</feature>
<dbReference type="EC" id="2.4.2.-" evidence="4"/>
<dbReference type="PANTHER" id="PTHR43340">
    <property type="entry name" value="HYPOXANTHINE-GUANINE PHOSPHORIBOSYLTRANSFERASE"/>
    <property type="match status" value="1"/>
</dbReference>
<keyword evidence="4" id="KW-0808">Transferase</keyword>
<reference evidence="5" key="1">
    <citation type="journal article" date="2019" name="Int. J. Syst. Evol. Microbiol.">
        <title>The Global Catalogue of Microorganisms (GCM) 10K type strain sequencing project: providing services to taxonomists for standard genome sequencing and annotation.</title>
        <authorList>
            <consortium name="The Broad Institute Genomics Platform"/>
            <consortium name="The Broad Institute Genome Sequencing Center for Infectious Disease"/>
            <person name="Wu L."/>
            <person name="Ma J."/>
        </authorList>
    </citation>
    <scope>NUCLEOTIDE SEQUENCE [LARGE SCALE GENOMIC DNA]</scope>
    <source>
        <strain evidence="5">CCUG 51308</strain>
    </source>
</reference>
<dbReference type="InterPro" id="IPR050408">
    <property type="entry name" value="HGPRT"/>
</dbReference>
<accession>A0ABW2IM37</accession>
<evidence type="ECO:0000259" key="3">
    <source>
        <dbReference type="Pfam" id="PF00156"/>
    </source>
</evidence>
<organism evidence="4 5">
    <name type="scientific">Hirschia litorea</name>
    <dbReference type="NCBI Taxonomy" id="1199156"/>
    <lineage>
        <taxon>Bacteria</taxon>
        <taxon>Pseudomonadati</taxon>
        <taxon>Pseudomonadota</taxon>
        <taxon>Alphaproteobacteria</taxon>
        <taxon>Hyphomonadales</taxon>
        <taxon>Hyphomonadaceae</taxon>
        <taxon>Hirschia</taxon>
    </lineage>
</organism>
<comment type="caution">
    <text evidence="4">The sequence shown here is derived from an EMBL/GenBank/DDBJ whole genome shotgun (WGS) entry which is preliminary data.</text>
</comment>
<name>A0ABW2IM37_9PROT</name>
<dbReference type="GO" id="GO:0016757">
    <property type="term" value="F:glycosyltransferase activity"/>
    <property type="evidence" value="ECO:0007669"/>
    <property type="project" value="UniProtKB-KW"/>
</dbReference>
<comment type="catalytic activity">
    <reaction evidence="2">
        <text>IMP + diphosphate = hypoxanthine + 5-phospho-alpha-D-ribose 1-diphosphate</text>
        <dbReference type="Rhea" id="RHEA:17973"/>
        <dbReference type="ChEBI" id="CHEBI:17368"/>
        <dbReference type="ChEBI" id="CHEBI:33019"/>
        <dbReference type="ChEBI" id="CHEBI:58017"/>
        <dbReference type="ChEBI" id="CHEBI:58053"/>
        <dbReference type="EC" id="2.4.2.8"/>
    </reaction>
    <physiologicalReaction direction="right-to-left" evidence="2">
        <dbReference type="Rhea" id="RHEA:17975"/>
    </physiologicalReaction>
</comment>
<evidence type="ECO:0000313" key="4">
    <source>
        <dbReference type="EMBL" id="MFC7292069.1"/>
    </source>
</evidence>
<comment type="catalytic activity">
    <reaction evidence="1">
        <text>GMP + diphosphate = guanine + 5-phospho-alpha-D-ribose 1-diphosphate</text>
        <dbReference type="Rhea" id="RHEA:25424"/>
        <dbReference type="ChEBI" id="CHEBI:16235"/>
        <dbReference type="ChEBI" id="CHEBI:33019"/>
        <dbReference type="ChEBI" id="CHEBI:58017"/>
        <dbReference type="ChEBI" id="CHEBI:58115"/>
        <dbReference type="EC" id="2.4.2.8"/>
    </reaction>
    <physiologicalReaction direction="right-to-left" evidence="1">
        <dbReference type="Rhea" id="RHEA:25426"/>
    </physiologicalReaction>
</comment>
<dbReference type="EMBL" id="JBHTBR010000005">
    <property type="protein sequence ID" value="MFC7292069.1"/>
    <property type="molecule type" value="Genomic_DNA"/>
</dbReference>
<dbReference type="InterPro" id="IPR029057">
    <property type="entry name" value="PRTase-like"/>
</dbReference>
<dbReference type="Proteomes" id="UP001596492">
    <property type="component" value="Unassembled WGS sequence"/>
</dbReference>
<protein>
    <submittedName>
        <fullName evidence="4">Phosphoribosyltransferase</fullName>
        <ecNumber evidence="4">2.4.2.-</ecNumber>
    </submittedName>
</protein>
<dbReference type="CDD" id="cd06223">
    <property type="entry name" value="PRTases_typeI"/>
    <property type="match status" value="1"/>
</dbReference>
<dbReference type="InterPro" id="IPR000836">
    <property type="entry name" value="PRTase_dom"/>
</dbReference>